<dbReference type="GO" id="GO:0005524">
    <property type="term" value="F:ATP binding"/>
    <property type="evidence" value="ECO:0007669"/>
    <property type="project" value="UniProtKB-KW"/>
</dbReference>
<dbReference type="GO" id="GO:0016887">
    <property type="term" value="F:ATP hydrolysis activity"/>
    <property type="evidence" value="ECO:0007669"/>
    <property type="project" value="TreeGrafter"/>
</dbReference>
<dbReference type="Gene3D" id="3.30.300.160">
    <property type="entry name" value="Type II secretion system, protein E, N-terminal domain"/>
    <property type="match status" value="1"/>
</dbReference>
<evidence type="ECO:0000256" key="3">
    <source>
        <dbReference type="ARBA" id="ARBA00022840"/>
    </source>
</evidence>
<dbReference type="InterPro" id="IPR003593">
    <property type="entry name" value="AAA+_ATPase"/>
</dbReference>
<comment type="caution">
    <text evidence="5">The sequence shown here is derived from an EMBL/GenBank/DDBJ whole genome shotgun (WGS) entry which is preliminary data.</text>
</comment>
<dbReference type="EMBL" id="JACNLK010000028">
    <property type="protein sequence ID" value="MBC8208139.1"/>
    <property type="molecule type" value="Genomic_DNA"/>
</dbReference>
<dbReference type="InterPro" id="IPR027417">
    <property type="entry name" value="P-loop_NTPase"/>
</dbReference>
<evidence type="ECO:0000313" key="6">
    <source>
        <dbReference type="Proteomes" id="UP000599024"/>
    </source>
</evidence>
<dbReference type="CDD" id="cd01129">
    <property type="entry name" value="PulE-GspE-like"/>
    <property type="match status" value="1"/>
</dbReference>
<gene>
    <name evidence="5" type="primary">tadA</name>
    <name evidence="5" type="ORF">H8E79_03090</name>
</gene>
<dbReference type="SMART" id="SM00382">
    <property type="entry name" value="AAA"/>
    <property type="match status" value="1"/>
</dbReference>
<dbReference type="SUPFAM" id="SSF160246">
    <property type="entry name" value="EspE N-terminal domain-like"/>
    <property type="match status" value="1"/>
</dbReference>
<dbReference type="PROSITE" id="PS00662">
    <property type="entry name" value="T2SP_E"/>
    <property type="match status" value="1"/>
</dbReference>
<evidence type="ECO:0000256" key="1">
    <source>
        <dbReference type="ARBA" id="ARBA00006611"/>
    </source>
</evidence>
<dbReference type="InterPro" id="IPR007831">
    <property type="entry name" value="T2SS_GspE_N"/>
</dbReference>
<dbReference type="Proteomes" id="UP000599024">
    <property type="component" value="Unassembled WGS sequence"/>
</dbReference>
<evidence type="ECO:0000313" key="5">
    <source>
        <dbReference type="EMBL" id="MBC8208139.1"/>
    </source>
</evidence>
<feature type="domain" description="Bacterial type II secretion system protein E" evidence="4">
    <location>
        <begin position="378"/>
        <end position="392"/>
    </location>
</feature>
<dbReference type="InterPro" id="IPR037257">
    <property type="entry name" value="T2SS_E_N_sf"/>
</dbReference>
<dbReference type="Pfam" id="PF05157">
    <property type="entry name" value="MshEN"/>
    <property type="match status" value="1"/>
</dbReference>
<reference evidence="5 6" key="1">
    <citation type="submission" date="2020-08" db="EMBL/GenBank/DDBJ databases">
        <title>Bridging the membrane lipid divide: bacteria of the FCB group superphylum have the potential to synthesize archaeal ether lipids.</title>
        <authorList>
            <person name="Villanueva L."/>
            <person name="Von Meijenfeldt F.A.B."/>
            <person name="Westbye A.B."/>
            <person name="Yadav S."/>
            <person name="Hopmans E.C."/>
            <person name="Dutilh B.E."/>
            <person name="Sinninghe Damste J.S."/>
        </authorList>
    </citation>
    <scope>NUCLEOTIDE SEQUENCE [LARGE SCALE GENOMIC DNA]</scope>
    <source>
        <strain evidence="5">NIOZ-UU81</strain>
    </source>
</reference>
<evidence type="ECO:0000259" key="4">
    <source>
        <dbReference type="PROSITE" id="PS00662"/>
    </source>
</evidence>
<organism evidence="5 6">
    <name type="scientific">Candidatus Desulfatifera sulfidica</name>
    <dbReference type="NCBI Taxonomy" id="2841691"/>
    <lineage>
        <taxon>Bacteria</taxon>
        <taxon>Pseudomonadati</taxon>
        <taxon>Thermodesulfobacteriota</taxon>
        <taxon>Desulfobulbia</taxon>
        <taxon>Desulfobulbales</taxon>
        <taxon>Desulfobulbaceae</taxon>
        <taxon>Candidatus Desulfatifera</taxon>
    </lineage>
</organism>
<dbReference type="Gene3D" id="3.40.50.300">
    <property type="entry name" value="P-loop containing nucleotide triphosphate hydrolases"/>
    <property type="match status" value="1"/>
</dbReference>
<proteinExistence type="inferred from homology"/>
<evidence type="ECO:0000256" key="2">
    <source>
        <dbReference type="ARBA" id="ARBA00022741"/>
    </source>
</evidence>
<dbReference type="GO" id="GO:0005886">
    <property type="term" value="C:plasma membrane"/>
    <property type="evidence" value="ECO:0007669"/>
    <property type="project" value="TreeGrafter"/>
</dbReference>
<accession>A0A8J6N7K4</accession>
<name>A0A8J6N7K4_9BACT</name>
<comment type="similarity">
    <text evidence="1">Belongs to the GSP E family.</text>
</comment>
<dbReference type="PANTHER" id="PTHR30258:SF2">
    <property type="entry name" value="COMG OPERON PROTEIN 1"/>
    <property type="match status" value="1"/>
</dbReference>
<dbReference type="AlphaFoldDB" id="A0A8J6N7K4"/>
<dbReference type="Pfam" id="PF00437">
    <property type="entry name" value="T2SSE"/>
    <property type="match status" value="1"/>
</dbReference>
<dbReference type="Gene3D" id="3.30.450.90">
    <property type="match status" value="1"/>
</dbReference>
<dbReference type="InterPro" id="IPR001482">
    <property type="entry name" value="T2SS/T4SS_dom"/>
</dbReference>
<dbReference type="SUPFAM" id="SSF52540">
    <property type="entry name" value="P-loop containing nucleoside triphosphate hydrolases"/>
    <property type="match status" value="1"/>
</dbReference>
<protein>
    <submittedName>
        <fullName evidence="5">Flp pilus assembly complex ATPase component TadA</fullName>
    </submittedName>
</protein>
<keyword evidence="2" id="KW-0547">Nucleotide-binding</keyword>
<sequence length="589" mass="65692">MDHKGKLGDLLLENKIITQAQLFEALAQQGELGLPIGETLIYLDHISEHQLLTLLSEHLQIDYINLSENNFQVIDCSLATILSEGICQSHRILPVFLLEVDQEKEITLAMSNPLDESACNEVEKLTGYRTTPVLTTASHIEEGIRRLFQSVETQEADTDDGISSRLEIDRILYVNRMLAQAIQLKASDIHIEPHATEAHVRYRIDGVLHLIETQQLEEMPPVVSRFKVMGSEHRASMNLDKKNIPHDGSFARVIGGHSVDFRVSTFPTIYGEKVVVRILDRSSRAAINTLSHLMMAPATMHSFLHYIKQPNGIIIATGPAGSGKTTTLHAAINEINNVGLNIVTVEDPVEYHAPDFINQSNLLPQAGFTYPRALRSILRQDPDVILIGEIRDLETAEVAIHAALTGHLVFTTMHTDTAAGAVVRLVDLGIDEFILSSTVVSSLNQRLLRKNCPDCAEKYSPNREELNALRIDQQVIDEILANQDRYDIRKGKGCTLCRKSGYYGRHGVYELLAVTPPIKKMIRNKETSDVISTKSREFQQLNMLFEDGLRLVLSGITTFSELQRVPRGDYPLKSISEIFATADITLGSL</sequence>
<keyword evidence="3" id="KW-0067">ATP-binding</keyword>
<dbReference type="PANTHER" id="PTHR30258">
    <property type="entry name" value="TYPE II SECRETION SYSTEM PROTEIN GSPE-RELATED"/>
    <property type="match status" value="1"/>
</dbReference>